<evidence type="ECO:0000259" key="18">
    <source>
        <dbReference type="PROSITE" id="PS51839"/>
    </source>
</evidence>
<evidence type="ECO:0000256" key="7">
    <source>
        <dbReference type="ARBA" id="ARBA00022723"/>
    </source>
</evidence>
<dbReference type="InterPro" id="IPR017900">
    <property type="entry name" value="4Fe4S_Fe_S_CS"/>
</dbReference>
<dbReference type="CDD" id="cd00207">
    <property type="entry name" value="fer2"/>
    <property type="match status" value="1"/>
</dbReference>
<evidence type="ECO:0000259" key="16">
    <source>
        <dbReference type="PROSITE" id="PS51379"/>
    </source>
</evidence>
<dbReference type="GO" id="GO:0042773">
    <property type="term" value="P:ATP synthesis coupled electron transport"/>
    <property type="evidence" value="ECO:0007669"/>
    <property type="project" value="InterPro"/>
</dbReference>
<dbReference type="PANTHER" id="PTHR43105:SF10">
    <property type="entry name" value="NADH-QUINONE OXIDOREDUCTASE SUBUNIT G"/>
    <property type="match status" value="1"/>
</dbReference>
<evidence type="ECO:0000256" key="1">
    <source>
        <dbReference type="ARBA" id="ARBA00001966"/>
    </source>
</evidence>
<dbReference type="InterPro" id="IPR006657">
    <property type="entry name" value="MoPterin_dinucl-bd_dom"/>
</dbReference>
<keyword evidence="12" id="KW-0520">NAD</keyword>
<evidence type="ECO:0000313" key="20">
    <source>
        <dbReference type="Proteomes" id="UP000027059"/>
    </source>
</evidence>
<dbReference type="GO" id="GO:0046872">
    <property type="term" value="F:metal ion binding"/>
    <property type="evidence" value="ECO:0007669"/>
    <property type="project" value="UniProtKB-KW"/>
</dbReference>
<dbReference type="InterPro" id="IPR000283">
    <property type="entry name" value="NADH_UbQ_OxRdtase_75kDa_su_CS"/>
</dbReference>
<dbReference type="GO" id="GO:0016020">
    <property type="term" value="C:membrane"/>
    <property type="evidence" value="ECO:0007669"/>
    <property type="project" value="InterPro"/>
</dbReference>
<dbReference type="Pfam" id="PF22117">
    <property type="entry name" value="Fer4_Nqo3"/>
    <property type="match status" value="1"/>
</dbReference>
<evidence type="ECO:0000256" key="5">
    <source>
        <dbReference type="ARBA" id="ARBA00022714"/>
    </source>
</evidence>
<keyword evidence="11" id="KW-0411">Iron-sulfur</keyword>
<keyword evidence="8" id="KW-0677">Repeat</keyword>
<dbReference type="KEGG" id="lfp:Y981_04115"/>
<dbReference type="Pfam" id="PF01568">
    <property type="entry name" value="Molydop_binding"/>
    <property type="match status" value="1"/>
</dbReference>
<keyword evidence="4" id="KW-0004">4Fe-4S</keyword>
<dbReference type="Gene3D" id="2.20.25.90">
    <property type="entry name" value="ADC-like domains"/>
    <property type="match status" value="1"/>
</dbReference>
<dbReference type="Gene3D" id="3.40.228.10">
    <property type="entry name" value="Dimethylsulfoxide Reductase, domain 2"/>
    <property type="match status" value="1"/>
</dbReference>
<accession>A0A059XYC8</accession>
<dbReference type="Pfam" id="PF04879">
    <property type="entry name" value="Molybdop_Fe4S4"/>
    <property type="match status" value="1"/>
</dbReference>
<dbReference type="Gene3D" id="3.10.20.740">
    <property type="match status" value="1"/>
</dbReference>
<dbReference type="GO" id="GO:0051539">
    <property type="term" value="F:4 iron, 4 sulfur cluster binding"/>
    <property type="evidence" value="ECO:0007669"/>
    <property type="project" value="UniProtKB-KW"/>
</dbReference>
<dbReference type="InterPro" id="IPR001041">
    <property type="entry name" value="2Fe-2S_ferredoxin-type"/>
</dbReference>
<evidence type="ECO:0000256" key="6">
    <source>
        <dbReference type="ARBA" id="ARBA00022719"/>
    </source>
</evidence>
<comment type="cofactor">
    <cofactor evidence="14">
        <name>[2Fe-2S] cluster</name>
        <dbReference type="ChEBI" id="CHEBI:190135"/>
    </cofactor>
</comment>
<dbReference type="InterPro" id="IPR006656">
    <property type="entry name" value="Mopterin_OxRdtase"/>
</dbReference>
<dbReference type="HOGENOM" id="CLU_000422_4_0_0"/>
<evidence type="ECO:0000313" key="19">
    <source>
        <dbReference type="EMBL" id="AIA30256.1"/>
    </source>
</evidence>
<feature type="domain" description="4Fe-4S ferredoxin-type" evidence="16">
    <location>
        <begin position="137"/>
        <end position="167"/>
    </location>
</feature>
<dbReference type="GO" id="GO:0003954">
    <property type="term" value="F:NADH dehydrogenase activity"/>
    <property type="evidence" value="ECO:0007669"/>
    <property type="project" value="TreeGrafter"/>
</dbReference>
<evidence type="ECO:0000256" key="3">
    <source>
        <dbReference type="ARBA" id="ARBA00005404"/>
    </source>
</evidence>
<dbReference type="Pfam" id="PF00384">
    <property type="entry name" value="Molybdopterin"/>
    <property type="match status" value="1"/>
</dbReference>
<reference evidence="20" key="1">
    <citation type="submission" date="2014-02" db="EMBL/GenBank/DDBJ databases">
        <title>Complete genome sequence and comparative genomic analysis of the nitrogen-fixing bacterium Leptospirillum ferriphilum YSK.</title>
        <authorList>
            <person name="Guo X."/>
            <person name="Yin H."/>
            <person name="Liang Y."/>
            <person name="Hu Q."/>
            <person name="Ma L."/>
            <person name="Xiao Y."/>
            <person name="Zhang X."/>
            <person name="Qiu G."/>
            <person name="Liu X."/>
        </authorList>
    </citation>
    <scope>NUCLEOTIDE SEQUENCE [LARGE SCALE GENOMIC DNA]</scope>
    <source>
        <strain evidence="20">YSK</strain>
    </source>
</reference>
<dbReference type="Gene3D" id="3.40.50.740">
    <property type="match status" value="1"/>
</dbReference>
<dbReference type="PANTHER" id="PTHR43105">
    <property type="entry name" value="RESPIRATORY NITRATE REDUCTASE"/>
    <property type="match status" value="1"/>
</dbReference>
<dbReference type="Gene3D" id="2.40.40.20">
    <property type="match status" value="1"/>
</dbReference>
<dbReference type="RefSeq" id="WP_077304894.1">
    <property type="nucleotide sequence ID" value="NZ_CP007243.1"/>
</dbReference>
<dbReference type="AlphaFoldDB" id="A0A059XYC8"/>
<dbReference type="PROSITE" id="PS51669">
    <property type="entry name" value="4FE4S_MOW_BIS_MGD"/>
    <property type="match status" value="1"/>
</dbReference>
<gene>
    <name evidence="19" type="ORF">Y981_04115</name>
</gene>
<feature type="domain" description="4Fe-4S Mo/W bis-MGD-type" evidence="17">
    <location>
        <begin position="215"/>
        <end position="271"/>
    </location>
</feature>
<dbReference type="GO" id="GO:0008137">
    <property type="term" value="F:NADH dehydrogenase (ubiquinone) activity"/>
    <property type="evidence" value="ECO:0007669"/>
    <property type="project" value="InterPro"/>
</dbReference>
<comment type="function">
    <text evidence="2">NDH-1 shuttles electrons from NADH, via FMN and iron-sulfur (Fe-S) centers, to quinones in the respiratory chain. The immediate electron acceptor for the enzyme in this species is believed to be ubiquinone. Couples the redox reaction to proton translocation (for every two electrons transferred, four hydrogen ions are translocated across the cytoplasmic membrane), and thus conserves the redox energy in a proton gradient.</text>
</comment>
<evidence type="ECO:0000256" key="13">
    <source>
        <dbReference type="ARBA" id="ARBA00023075"/>
    </source>
</evidence>
<dbReference type="InterPro" id="IPR017896">
    <property type="entry name" value="4Fe4S_Fe-S-bd"/>
</dbReference>
<dbReference type="SMART" id="SM00929">
    <property type="entry name" value="NADH-G_4Fe-4S_3"/>
    <property type="match status" value="1"/>
</dbReference>
<protein>
    <submittedName>
        <fullName evidence="19">NADH dehydrogenase</fullName>
    </submittedName>
</protein>
<keyword evidence="7" id="KW-0479">Metal-binding</keyword>
<reference evidence="19 20" key="2">
    <citation type="journal article" date="2015" name="Biomed. Res. Int.">
        <title>Effects of Arsenite Resistance on the Growth and Functional Gene Expression of Leptospirillum ferriphilum and Acidithiobacillus thiooxidans in Pure Culture and Coculture.</title>
        <authorList>
            <person name="Jiang H."/>
            <person name="Liang Y."/>
            <person name="Yin H."/>
            <person name="Xiao Y."/>
            <person name="Guo X."/>
            <person name="Xu Y."/>
            <person name="Hu Q."/>
            <person name="Liu H."/>
            <person name="Liu X."/>
        </authorList>
    </citation>
    <scope>NUCLEOTIDE SEQUENCE [LARGE SCALE GENOMIC DNA]</scope>
    <source>
        <strain evidence="19 20">YSK</strain>
    </source>
</reference>
<dbReference type="Gene3D" id="3.30.70.20">
    <property type="match status" value="1"/>
</dbReference>
<dbReference type="PIRSF" id="PIRSF036643">
    <property type="entry name" value="FDH_alpha"/>
    <property type="match status" value="1"/>
</dbReference>
<evidence type="ECO:0000256" key="8">
    <source>
        <dbReference type="ARBA" id="ARBA00022737"/>
    </source>
</evidence>
<dbReference type="Pfam" id="PF10588">
    <property type="entry name" value="NADH-G_4Fe-4S_3"/>
    <property type="match status" value="1"/>
</dbReference>
<dbReference type="InterPro" id="IPR050123">
    <property type="entry name" value="Prok_molybdopt-oxidoreductase"/>
</dbReference>
<dbReference type="SMART" id="SM00926">
    <property type="entry name" value="Molybdop_Fe4S4"/>
    <property type="match status" value="1"/>
</dbReference>
<keyword evidence="10" id="KW-0408">Iron</keyword>
<keyword evidence="9" id="KW-1278">Translocase</keyword>
<comment type="cofactor">
    <cofactor evidence="1">
        <name>[4Fe-4S] cluster</name>
        <dbReference type="ChEBI" id="CHEBI:49883"/>
    </cofactor>
</comment>
<dbReference type="EMBL" id="CP007243">
    <property type="protein sequence ID" value="AIA30256.1"/>
    <property type="molecule type" value="Genomic_DNA"/>
</dbReference>
<evidence type="ECO:0000256" key="12">
    <source>
        <dbReference type="ARBA" id="ARBA00023027"/>
    </source>
</evidence>
<dbReference type="Pfam" id="PF13510">
    <property type="entry name" value="Fer2_4"/>
    <property type="match status" value="1"/>
</dbReference>
<dbReference type="InterPro" id="IPR019574">
    <property type="entry name" value="NADH_UbQ_OxRdtase_Gsu_4Fe4S-bd"/>
</dbReference>
<dbReference type="SUPFAM" id="SSF53706">
    <property type="entry name" value="Formate dehydrogenase/DMSO reductase, domains 1-3"/>
    <property type="match status" value="1"/>
</dbReference>
<dbReference type="SUPFAM" id="SSF54292">
    <property type="entry name" value="2Fe-2S ferredoxin-like"/>
    <property type="match status" value="1"/>
</dbReference>
<evidence type="ECO:0000256" key="10">
    <source>
        <dbReference type="ARBA" id="ARBA00023004"/>
    </source>
</evidence>
<dbReference type="PROSITE" id="PS51379">
    <property type="entry name" value="4FE4S_FER_2"/>
    <property type="match status" value="2"/>
</dbReference>
<feature type="domain" description="4Fe-4S His(Cys)3-ligated-type" evidence="18">
    <location>
        <begin position="78"/>
        <end position="117"/>
    </location>
</feature>
<comment type="similarity">
    <text evidence="3">Belongs to the complex I 75 kDa subunit family.</text>
</comment>
<feature type="domain" description="4Fe-4S ferredoxin-type" evidence="16">
    <location>
        <begin position="177"/>
        <end position="206"/>
    </location>
</feature>
<evidence type="ECO:0000256" key="2">
    <source>
        <dbReference type="ARBA" id="ARBA00002378"/>
    </source>
</evidence>
<organism evidence="19 20">
    <name type="scientific">Leptospirillum ferriphilum YSK</name>
    <dbReference type="NCBI Taxonomy" id="1441628"/>
    <lineage>
        <taxon>Bacteria</taxon>
        <taxon>Pseudomonadati</taxon>
        <taxon>Nitrospirota</taxon>
        <taxon>Nitrospiria</taxon>
        <taxon>Nitrospirales</taxon>
        <taxon>Nitrospiraceae</taxon>
        <taxon>Leptospirillum</taxon>
    </lineage>
</organism>
<dbReference type="InterPro" id="IPR009010">
    <property type="entry name" value="Asp_de-COase-like_dom_sf"/>
</dbReference>
<dbReference type="SUPFAM" id="SSF54862">
    <property type="entry name" value="4Fe-4S ferredoxins"/>
    <property type="match status" value="1"/>
</dbReference>
<dbReference type="GO" id="GO:0051537">
    <property type="term" value="F:2 iron, 2 sulfur cluster binding"/>
    <property type="evidence" value="ECO:0007669"/>
    <property type="project" value="UniProtKB-KW"/>
</dbReference>
<dbReference type="GO" id="GO:0043546">
    <property type="term" value="F:molybdopterin cofactor binding"/>
    <property type="evidence" value="ECO:0007669"/>
    <property type="project" value="InterPro"/>
</dbReference>
<dbReference type="SUPFAM" id="SSF50692">
    <property type="entry name" value="ADC-like"/>
    <property type="match status" value="1"/>
</dbReference>
<dbReference type="PROSITE" id="PS51839">
    <property type="entry name" value="4FE4S_HC3"/>
    <property type="match status" value="1"/>
</dbReference>
<dbReference type="FunFam" id="3.30.70.20:FF:000035">
    <property type="entry name" value="Iron hydrogenase 1"/>
    <property type="match status" value="1"/>
</dbReference>
<sequence length="903" mass="100018">MAKVTVNGIEVEVDPSYTILKAAEKAGISIPTFCYHPRMDPAGSCRICAVELEDSKRVVMSCVTPVSDGMKVLTESPKIHDARKTNLELLLLHHPLDCPVCDCGGECPLQNMSFAYGATESRFESHRNDEPEDLKSDVLVFNANRCILCGKCVRICDEIQDVHAIGFINRGFDTIIGPPLGKKLDCEFCGDCLEVCPTGAITDHFVRYKFRPWQLEQHQTTCTNCASGCQMHVETENESIVRVTSKEGLGPNEGSICVVGRFGFNHVQTPQRFDTPYMRVEHRLVPASWEELLPELGNRLNAIRRKGTDRIAGLISPRVSLEDAYAFQSFFRKVLRSNMIDTGARYGFMNAALPIVEATGTLRPLVDHEDLLKAKVILLVGTDPVAESNITGLFLKRAARKNRARLYVVDSEAITLSNRASDHIRVNPGGESLFVSVLSEEIVSGGNLNSEWLTRKEELFKNWNVDPGAYQRLVHDLKTAETGILVTGRKMFRNEKANQSIKNMMKMIGALGWIEREGCGILPIPEAANDLGVLMMGATYEWLPGLLDARNESSRKKWESAWGTTLSYGSGGGLGQILQGIEEGKINALITIGENPIGHFPSGSKVRQILGKLDLIVSLDMFQNELVDMAHFVLPASSSFERVGHFVSVEGFVQKSVQTMAHWGESLPDWEILEKISHAMGSPMGFDSSENLMQEILRFLPDLSPSTRNGEHFVGKTGDIHLVNPLAPSSLLPIPGEKISENASRTKIVEIPAHKANRSSVSRRYASWNEKDQPVLCEIGQIPGEGEFIFSMTKSLFHSGKMTLQDPNLKKIQSEGKLRINRQTARKRKIKKGEKITLSSAYGRCSFTVEPSPMVSEFELLFPEHFADSQVLALFPPEIALSPETGTPTIPRIRVSLSNETVV</sequence>
<evidence type="ECO:0000256" key="4">
    <source>
        <dbReference type="ARBA" id="ARBA00022485"/>
    </source>
</evidence>
<evidence type="ECO:0000256" key="14">
    <source>
        <dbReference type="ARBA" id="ARBA00034078"/>
    </source>
</evidence>
<evidence type="ECO:0000259" key="17">
    <source>
        <dbReference type="PROSITE" id="PS51669"/>
    </source>
</evidence>
<proteinExistence type="inferred from homology"/>
<keyword evidence="6" id="KW-0874">Quinone</keyword>
<dbReference type="Proteomes" id="UP000027059">
    <property type="component" value="Chromosome"/>
</dbReference>
<evidence type="ECO:0000256" key="11">
    <source>
        <dbReference type="ARBA" id="ARBA00023014"/>
    </source>
</evidence>
<dbReference type="InterPro" id="IPR006963">
    <property type="entry name" value="Mopterin_OxRdtase_4Fe-4S_dom"/>
</dbReference>
<dbReference type="GO" id="GO:0048038">
    <property type="term" value="F:quinone binding"/>
    <property type="evidence" value="ECO:0007669"/>
    <property type="project" value="UniProtKB-KW"/>
</dbReference>
<evidence type="ECO:0000259" key="15">
    <source>
        <dbReference type="PROSITE" id="PS51085"/>
    </source>
</evidence>
<keyword evidence="5" id="KW-0001">2Fe-2S</keyword>
<dbReference type="PROSITE" id="PS51085">
    <property type="entry name" value="2FE2S_FER_2"/>
    <property type="match status" value="1"/>
</dbReference>
<keyword evidence="20" id="KW-1185">Reference proteome</keyword>
<keyword evidence="13" id="KW-0830">Ubiquinone</keyword>
<dbReference type="OrthoDB" id="9803192at2"/>
<dbReference type="PROSITE" id="PS00198">
    <property type="entry name" value="4FE4S_FER_1"/>
    <property type="match status" value="1"/>
</dbReference>
<feature type="domain" description="2Fe-2S ferredoxin-type" evidence="15">
    <location>
        <begin position="2"/>
        <end position="78"/>
    </location>
</feature>
<dbReference type="InterPro" id="IPR036010">
    <property type="entry name" value="2Fe-2S_ferredoxin-like_sf"/>
</dbReference>
<dbReference type="PROSITE" id="PS00641">
    <property type="entry name" value="COMPLEX1_75K_1"/>
    <property type="match status" value="1"/>
</dbReference>
<dbReference type="PROSITE" id="PS00642">
    <property type="entry name" value="COMPLEX1_75K_2"/>
    <property type="match status" value="1"/>
</dbReference>
<evidence type="ECO:0000256" key="9">
    <source>
        <dbReference type="ARBA" id="ARBA00022967"/>
    </source>
</evidence>
<dbReference type="FunFam" id="3.10.20.740:FF:000001">
    <property type="entry name" value="NADH-quinone oxidoreductase subunit G"/>
    <property type="match status" value="1"/>
</dbReference>
<dbReference type="InterPro" id="IPR054351">
    <property type="entry name" value="NADH_UbQ_OxRdtase_ferredoxin"/>
</dbReference>
<name>A0A059XYC8_9BACT</name>